<dbReference type="SUPFAM" id="SSF46689">
    <property type="entry name" value="Homeodomain-like"/>
    <property type="match status" value="1"/>
</dbReference>
<dbReference type="RefSeq" id="WP_014213019.1">
    <property type="nucleotide sequence ID" value="NC_016604.1"/>
</dbReference>
<evidence type="ECO:0000256" key="2">
    <source>
        <dbReference type="PROSITE-ProRule" id="PRU00335"/>
    </source>
</evidence>
<dbReference type="PROSITE" id="PS50977">
    <property type="entry name" value="HTH_TETR_2"/>
    <property type="match status" value="1"/>
</dbReference>
<evidence type="ECO:0000256" key="1">
    <source>
        <dbReference type="ARBA" id="ARBA00023125"/>
    </source>
</evidence>
<feature type="DNA-binding region" description="H-T-H motif" evidence="2">
    <location>
        <begin position="51"/>
        <end position="70"/>
    </location>
</feature>
<evidence type="ECO:0000313" key="5">
    <source>
        <dbReference type="Proteomes" id="UP000005442"/>
    </source>
</evidence>
<dbReference type="Proteomes" id="UP000005442">
    <property type="component" value="Chromosome"/>
</dbReference>
<dbReference type="PATRIC" id="fig|710685.3.peg.4799"/>
<dbReference type="GO" id="GO:0000976">
    <property type="term" value="F:transcription cis-regulatory region binding"/>
    <property type="evidence" value="ECO:0007669"/>
    <property type="project" value="TreeGrafter"/>
</dbReference>
<reference evidence="4 5" key="1">
    <citation type="submission" date="2011-12" db="EMBL/GenBank/DDBJ databases">
        <title>Complete sequence of Mycobacterium rhodesiae NBB3.</title>
        <authorList>
            <consortium name="US DOE Joint Genome Institute"/>
            <person name="Lucas S."/>
            <person name="Han J."/>
            <person name="Lapidus A."/>
            <person name="Cheng J.-F."/>
            <person name="Goodwin L."/>
            <person name="Pitluck S."/>
            <person name="Peters L."/>
            <person name="Mikhailova N."/>
            <person name="Gu W."/>
            <person name="Detter J.C."/>
            <person name="Han C."/>
            <person name="Tapia R."/>
            <person name="Land M."/>
            <person name="Hauser L."/>
            <person name="Kyrpides N."/>
            <person name="Ivanova N."/>
            <person name="Pagani I."/>
            <person name="Mattes T."/>
            <person name="Holmes A."/>
            <person name="Rutledge P."/>
            <person name="Paulsen I."/>
            <person name="Coleman N."/>
            <person name="Woyke T."/>
        </authorList>
    </citation>
    <scope>NUCLEOTIDE SEQUENCE [LARGE SCALE GENOMIC DNA]</scope>
    <source>
        <strain evidence="4 5">NBB3</strain>
    </source>
</reference>
<keyword evidence="1 2" id="KW-0238">DNA-binding</keyword>
<dbReference type="InterPro" id="IPR001647">
    <property type="entry name" value="HTH_TetR"/>
</dbReference>
<proteinExistence type="predicted"/>
<dbReference type="AlphaFoldDB" id="G8RSD2"/>
<accession>G8RSD2</accession>
<dbReference type="PANTHER" id="PTHR30055:SF153">
    <property type="entry name" value="HTH-TYPE TRANSCRIPTIONAL REPRESSOR RV3405C"/>
    <property type="match status" value="1"/>
</dbReference>
<keyword evidence="5" id="KW-1185">Reference proteome</keyword>
<dbReference type="eggNOG" id="COG1309">
    <property type="taxonomic scope" value="Bacteria"/>
</dbReference>
<dbReference type="InterPro" id="IPR009057">
    <property type="entry name" value="Homeodomain-like_sf"/>
</dbReference>
<dbReference type="Gene3D" id="1.10.357.10">
    <property type="entry name" value="Tetracycline Repressor, domain 2"/>
    <property type="match status" value="1"/>
</dbReference>
<sequence length="213" mass="23404">MIDAQLIEVVGGAVSSGRADPSVDESADRTSQRILDAALQEAAAVGLQRITVEDVVRRAGVSRMTAYRRYPRRDDLVEALVRRETQRFLAAVADAIDATEDPHEGVAEAFIAAVTFARENPMLRRAGHVEAAAIDSAELLRMGAAFIANYIHSEAPGRPSQQVRWVADVFARLFFTYTALPPTDPDFGDDAELRRFAHQVLTPMVERALEPMT</sequence>
<gene>
    <name evidence="4" type="ordered locus">MycrhN_4794</name>
</gene>
<dbReference type="PANTHER" id="PTHR30055">
    <property type="entry name" value="HTH-TYPE TRANSCRIPTIONAL REGULATOR RUTR"/>
    <property type="match status" value="1"/>
</dbReference>
<name>G8RSD2_MYCRN</name>
<dbReference type="STRING" id="710685.MycrhN_4794"/>
<evidence type="ECO:0000313" key="4">
    <source>
        <dbReference type="EMBL" id="AEV75275.1"/>
    </source>
</evidence>
<evidence type="ECO:0000259" key="3">
    <source>
        <dbReference type="PROSITE" id="PS50977"/>
    </source>
</evidence>
<dbReference type="GO" id="GO:0003700">
    <property type="term" value="F:DNA-binding transcription factor activity"/>
    <property type="evidence" value="ECO:0007669"/>
    <property type="project" value="TreeGrafter"/>
</dbReference>
<organism evidence="4 5">
    <name type="scientific">Mycolicibacterium rhodesiae (strain NBB3)</name>
    <name type="common">Mycobacterium rhodesiae</name>
    <dbReference type="NCBI Taxonomy" id="710685"/>
    <lineage>
        <taxon>Bacteria</taxon>
        <taxon>Bacillati</taxon>
        <taxon>Actinomycetota</taxon>
        <taxon>Actinomycetes</taxon>
        <taxon>Mycobacteriales</taxon>
        <taxon>Mycobacteriaceae</taxon>
        <taxon>Mycolicibacterium</taxon>
    </lineage>
</organism>
<dbReference type="InterPro" id="IPR050109">
    <property type="entry name" value="HTH-type_TetR-like_transc_reg"/>
</dbReference>
<dbReference type="Pfam" id="PF00440">
    <property type="entry name" value="TetR_N"/>
    <property type="match status" value="1"/>
</dbReference>
<feature type="domain" description="HTH tetR-type" evidence="3">
    <location>
        <begin position="28"/>
        <end position="88"/>
    </location>
</feature>
<dbReference type="KEGG" id="mrh:MycrhN_4794"/>
<dbReference type="EMBL" id="CP003169">
    <property type="protein sequence ID" value="AEV75275.1"/>
    <property type="molecule type" value="Genomic_DNA"/>
</dbReference>
<dbReference type="OrthoDB" id="6077212at2"/>
<protein>
    <submittedName>
        <fullName evidence="4">Transcriptional regulator</fullName>
    </submittedName>
</protein>
<dbReference type="HOGENOM" id="CLU_069356_39_1_11"/>